<dbReference type="CDD" id="cd00371">
    <property type="entry name" value="HMA"/>
    <property type="match status" value="1"/>
</dbReference>
<dbReference type="InterPro" id="IPR006121">
    <property type="entry name" value="HMA_dom"/>
</dbReference>
<evidence type="ECO:0000313" key="2">
    <source>
        <dbReference type="Proteomes" id="UP001432062"/>
    </source>
</evidence>
<reference evidence="1" key="1">
    <citation type="submission" date="2022-10" db="EMBL/GenBank/DDBJ databases">
        <title>The complete genomes of actinobacterial strains from the NBC collection.</title>
        <authorList>
            <person name="Joergensen T.S."/>
            <person name="Alvarez Arevalo M."/>
            <person name="Sterndorff E.B."/>
            <person name="Faurdal D."/>
            <person name="Vuksanovic O."/>
            <person name="Mourched A.-S."/>
            <person name="Charusanti P."/>
            <person name="Shaw S."/>
            <person name="Blin K."/>
            <person name="Weber T."/>
        </authorList>
    </citation>
    <scope>NUCLEOTIDE SEQUENCE</scope>
    <source>
        <strain evidence="1">NBC_01482</strain>
    </source>
</reference>
<protein>
    <submittedName>
        <fullName evidence="1">Heavy-metal-associated domain-containing protein</fullName>
    </submittedName>
</protein>
<gene>
    <name evidence="1" type="ORF">OG563_38030</name>
</gene>
<evidence type="ECO:0000313" key="1">
    <source>
        <dbReference type="EMBL" id="WUV44882.1"/>
    </source>
</evidence>
<accession>A0ABZ1YNP7</accession>
<dbReference type="EMBL" id="CP109441">
    <property type="protein sequence ID" value="WUV44882.1"/>
    <property type="molecule type" value="Genomic_DNA"/>
</dbReference>
<proteinExistence type="predicted"/>
<keyword evidence="2" id="KW-1185">Reference proteome</keyword>
<dbReference type="InterPro" id="IPR036163">
    <property type="entry name" value="HMA_dom_sf"/>
</dbReference>
<dbReference type="Gene3D" id="3.30.70.100">
    <property type="match status" value="1"/>
</dbReference>
<dbReference type="RefSeq" id="WP_329408078.1">
    <property type="nucleotide sequence ID" value="NZ_CP109441.1"/>
</dbReference>
<dbReference type="SUPFAM" id="SSF55008">
    <property type="entry name" value="HMA, heavy metal-associated domain"/>
    <property type="match status" value="1"/>
</dbReference>
<organism evidence="1 2">
    <name type="scientific">Nocardia vinacea</name>
    <dbReference type="NCBI Taxonomy" id="96468"/>
    <lineage>
        <taxon>Bacteria</taxon>
        <taxon>Bacillati</taxon>
        <taxon>Actinomycetota</taxon>
        <taxon>Actinomycetes</taxon>
        <taxon>Mycobacteriales</taxon>
        <taxon>Nocardiaceae</taxon>
        <taxon>Nocardia</taxon>
    </lineage>
</organism>
<sequence>MRDDRSAFYDRRTASRNLTTLAGSSEFLTGVVPSATAIDYYAVPMVFEPDSHLTLSQRLYLERFMQPCRAEQVSSATHRVGWLDEDGVANTGHFHADGLGPIVPIAARSAFLALWHALRTDQGFLGRVNSLDEQARMVLAATTTDYEPLDICRVGLEATARALVQHALLAHHTPYTSAAEFAFALRDSGLFLAVATRWFWELQASTYRRGMIPVTLRADSDGRLRYSADTMTTLQAMKDATIAQAHAVMDEARTVEGLDTEQAIAKYHDELDLISRQYALLPKGQRPACLASMPHRAGEDVLTLLPLVVDRFVDVFVLAVERCEIREGLREDDLSTDGSESTFAVPDMNCKHCVLTIGSVLASMDIVVHDIDLDRKTVRAEFRSPRNRERAFAALRDSGYNPTTLAAAVAVSITDSDG</sequence>
<name>A0ABZ1YNP7_9NOCA</name>
<dbReference type="Proteomes" id="UP001432062">
    <property type="component" value="Chromosome"/>
</dbReference>